<gene>
    <name evidence="1" type="ORF">CB4_00043</name>
</gene>
<dbReference type="EMBL" id="AP017312">
    <property type="protein sequence ID" value="BAU25983.1"/>
    <property type="molecule type" value="Genomic_DNA"/>
</dbReference>
<dbReference type="Proteomes" id="UP000217696">
    <property type="component" value="Chromosome"/>
</dbReference>
<dbReference type="OrthoDB" id="2679872at2"/>
<name>A0A0U5AYF9_9BACL</name>
<sequence>MNTEQIQFFKQMFENALQLPEKEQLVLLEGMANQAKQFMQNNSDFQMTPELMMEMMTMFAKLSPAMQEKVKEIITPFMKGM</sequence>
<evidence type="ECO:0000313" key="2">
    <source>
        <dbReference type="Proteomes" id="UP000217696"/>
    </source>
</evidence>
<dbReference type="KEGG" id="asoc:CB4_00043"/>
<evidence type="ECO:0000313" key="1">
    <source>
        <dbReference type="EMBL" id="BAU25983.1"/>
    </source>
</evidence>
<proteinExistence type="predicted"/>
<dbReference type="RefSeq" id="WP_096463072.1">
    <property type="nucleotide sequence ID" value="NZ_AP017312.1"/>
</dbReference>
<reference evidence="1 2" key="1">
    <citation type="submission" date="2015-12" db="EMBL/GenBank/DDBJ databases">
        <title>Genome sequence of Aneurinibacillus soli.</title>
        <authorList>
            <person name="Lee J.S."/>
            <person name="Lee K.C."/>
            <person name="Kim K.K."/>
            <person name="Lee B.W."/>
        </authorList>
    </citation>
    <scope>NUCLEOTIDE SEQUENCE [LARGE SCALE GENOMIC DNA]</scope>
    <source>
        <strain evidence="1 2">CB4</strain>
    </source>
</reference>
<organism evidence="1 2">
    <name type="scientific">Aneurinibacillus soli</name>
    <dbReference type="NCBI Taxonomy" id="1500254"/>
    <lineage>
        <taxon>Bacteria</taxon>
        <taxon>Bacillati</taxon>
        <taxon>Bacillota</taxon>
        <taxon>Bacilli</taxon>
        <taxon>Bacillales</taxon>
        <taxon>Paenibacillaceae</taxon>
        <taxon>Aneurinibacillus group</taxon>
        <taxon>Aneurinibacillus</taxon>
    </lineage>
</organism>
<keyword evidence="2" id="KW-1185">Reference proteome</keyword>
<dbReference type="AlphaFoldDB" id="A0A0U5AYF9"/>
<accession>A0A0U5AYF9</accession>
<protein>
    <submittedName>
        <fullName evidence="1">Uncharacterized protein</fullName>
    </submittedName>
</protein>